<organism evidence="9 10">
    <name type="scientific">Rhizoctonia solani</name>
    <dbReference type="NCBI Taxonomy" id="456999"/>
    <lineage>
        <taxon>Eukaryota</taxon>
        <taxon>Fungi</taxon>
        <taxon>Dikarya</taxon>
        <taxon>Basidiomycota</taxon>
        <taxon>Agaricomycotina</taxon>
        <taxon>Agaricomycetes</taxon>
        <taxon>Cantharellales</taxon>
        <taxon>Ceratobasidiaceae</taxon>
        <taxon>Rhizoctonia</taxon>
    </lineage>
</organism>
<proteinExistence type="predicted"/>
<feature type="transmembrane region" description="Helical" evidence="7">
    <location>
        <begin position="570"/>
        <end position="592"/>
    </location>
</feature>
<keyword evidence="3" id="KW-0106">Calcium</keyword>
<evidence type="ECO:0000256" key="5">
    <source>
        <dbReference type="ARBA" id="ARBA00023136"/>
    </source>
</evidence>
<dbReference type="GO" id="GO:0005262">
    <property type="term" value="F:calcium channel activity"/>
    <property type="evidence" value="ECO:0007669"/>
    <property type="project" value="TreeGrafter"/>
</dbReference>
<evidence type="ECO:0000259" key="8">
    <source>
        <dbReference type="PROSITE" id="PS50222"/>
    </source>
</evidence>
<feature type="region of interest" description="Disordered" evidence="6">
    <location>
        <begin position="1"/>
        <end position="82"/>
    </location>
</feature>
<dbReference type="Gene3D" id="2.30.30.60">
    <property type="match status" value="1"/>
</dbReference>
<feature type="transmembrane region" description="Helical" evidence="7">
    <location>
        <begin position="155"/>
        <end position="183"/>
    </location>
</feature>
<dbReference type="SUPFAM" id="SSF47473">
    <property type="entry name" value="EF-hand"/>
    <property type="match status" value="1"/>
</dbReference>
<evidence type="ECO:0000256" key="7">
    <source>
        <dbReference type="SAM" id="Phobius"/>
    </source>
</evidence>
<dbReference type="AlphaFoldDB" id="A0A8H3DXW3"/>
<dbReference type="PANTHER" id="PTHR31323">
    <property type="entry name" value="MECHANOSENSITIVE ION CHANNEL PROTEIN MSY2"/>
    <property type="match status" value="1"/>
</dbReference>
<feature type="compositionally biased region" description="Basic and acidic residues" evidence="6">
    <location>
        <begin position="69"/>
        <end position="82"/>
    </location>
</feature>
<comment type="caution">
    <text evidence="9">The sequence shown here is derived from an EMBL/GenBank/DDBJ whole genome shotgun (WGS) entry which is preliminary data.</text>
</comment>
<dbReference type="Pfam" id="PF25886">
    <property type="entry name" value="Msy1"/>
    <property type="match status" value="1"/>
</dbReference>
<keyword evidence="5 7" id="KW-0472">Membrane</keyword>
<evidence type="ECO:0000256" key="6">
    <source>
        <dbReference type="SAM" id="MobiDB-lite"/>
    </source>
</evidence>
<feature type="transmembrane region" description="Helical" evidence="7">
    <location>
        <begin position="598"/>
        <end position="625"/>
    </location>
</feature>
<dbReference type="InterPro" id="IPR058650">
    <property type="entry name" value="Msy1/2-like"/>
</dbReference>
<evidence type="ECO:0000256" key="2">
    <source>
        <dbReference type="ARBA" id="ARBA00022692"/>
    </source>
</evidence>
<feature type="transmembrane region" description="Helical" evidence="7">
    <location>
        <begin position="293"/>
        <end position="313"/>
    </location>
</feature>
<keyword evidence="2 7" id="KW-0812">Transmembrane</keyword>
<name>A0A8H3DXW3_9AGAM</name>
<dbReference type="SUPFAM" id="SSF50182">
    <property type="entry name" value="Sm-like ribonucleoproteins"/>
    <property type="match status" value="1"/>
</dbReference>
<dbReference type="EMBL" id="CAJNJQ010000844">
    <property type="protein sequence ID" value="CAE7103493.1"/>
    <property type="molecule type" value="Genomic_DNA"/>
</dbReference>
<feature type="compositionally biased region" description="Basic and acidic residues" evidence="6">
    <location>
        <begin position="30"/>
        <end position="43"/>
    </location>
</feature>
<feature type="transmembrane region" description="Helical" evidence="7">
    <location>
        <begin position="195"/>
        <end position="217"/>
    </location>
</feature>
<dbReference type="GO" id="GO:0016020">
    <property type="term" value="C:membrane"/>
    <property type="evidence" value="ECO:0007669"/>
    <property type="project" value="UniProtKB-SubCell"/>
</dbReference>
<dbReference type="GO" id="GO:0005509">
    <property type="term" value="F:calcium ion binding"/>
    <property type="evidence" value="ECO:0007669"/>
    <property type="project" value="InterPro"/>
</dbReference>
<evidence type="ECO:0000313" key="9">
    <source>
        <dbReference type="EMBL" id="CAE7103493.1"/>
    </source>
</evidence>
<protein>
    <recommendedName>
        <fullName evidence="8">EF-hand domain-containing protein</fullName>
    </recommendedName>
</protein>
<comment type="subcellular location">
    <subcellularLocation>
        <location evidence="1">Membrane</location>
    </subcellularLocation>
</comment>
<dbReference type="Proteomes" id="UP000663827">
    <property type="component" value="Unassembled WGS sequence"/>
</dbReference>
<dbReference type="InterPro" id="IPR010920">
    <property type="entry name" value="LSM_dom_sf"/>
</dbReference>
<dbReference type="PROSITE" id="PS50222">
    <property type="entry name" value="EF_HAND_2"/>
    <property type="match status" value="1"/>
</dbReference>
<sequence length="960" mass="108387">MASERRSDGDSQPNANLRPPGAMRLPHLGMSHESRSDLFRTDEGPPPTPPYQLDVSKSQEMIERAQPPDYDREGKDGKPHVRIPDEVARPLRPTFHHTASSMSYAPSIASSDFDDDLEEEYDWSDDDDLLEEEAKFERTTGQRKKVRTGCGCTRIIIFFFSTLIGSTITAGLLVAAPVLLRIYYLKPNRTEHRAYVTDTVSAWLFWAAANVLVSWYIAVLIDLVPHIIAFAVNTVWGTVSEQLKSKIETYNATKGWIKPPFYAATAWVAWFILFAKIFKLYNPSNEDTSVARYTPIVYQVIMFIFFLTLLYCAQKMITQFIALSFHRTAYKERLDTVGTAIKVIDHLRDYKPKRKSHHPNQSSGYFGARVEHDPMMMEEGISDGGKGKKRASRGWFKSSDKKHTQSRSRSSSPAGSHVHSYPPRRSTPDKDGADELLAQAARTVKRAVMHDARNMRGGGAVGGDAEGDEDETGLKFKIGSTKEAKKIARDIYYNLKQDRRRNHLIPVDFFPAYATPDLARAAFKVFDKDGNDDITRAEIKTMCVKVYRERRFLSRSMKDISAAIETLDRILLFFAAIILFFISLSVFGVAIGDSLTSVYSLGIAASFIFKNAASSAFDAIMFIFVTHPFDTGDRVFIEQENLIVKRMGLFATEFVRSDGTTLYYFNSNLFTKFITNVRRSGKQFEGLTLQVDWRTTLAKLEQLEQKMNEWLASDENRWYDPPTSVVLQHIDFQRCLELTMGIPHNGTWQDWGMRNARKTAFHAAAQFYCRQLGITCGNSPQPVLLQQSFAEFIFNRWTRQVDPPKDRALTPEELEHTEWTPRPLWQRAGLSLLVLAGGTGIAAALLLSQARTITRIVRLPQAAKARVETARNWPGRGKVVELAEVTARQGRDQAEIIVKLPGSRGEFLLGLDGAKVRGKAGDLGRVRQNFNHTFSQWKGLRRETNPVAPGLGRWKSGPAA</sequence>
<dbReference type="Pfam" id="PF00924">
    <property type="entry name" value="MS_channel_2nd"/>
    <property type="match status" value="1"/>
</dbReference>
<evidence type="ECO:0000313" key="10">
    <source>
        <dbReference type="Proteomes" id="UP000663827"/>
    </source>
</evidence>
<gene>
    <name evidence="9" type="ORF">RDB_LOCUS42475</name>
</gene>
<evidence type="ECO:0000256" key="3">
    <source>
        <dbReference type="ARBA" id="ARBA00022837"/>
    </source>
</evidence>
<accession>A0A8H3DXW3</accession>
<dbReference type="PROSITE" id="PS00018">
    <property type="entry name" value="EF_HAND_1"/>
    <property type="match status" value="1"/>
</dbReference>
<evidence type="ECO:0000256" key="1">
    <source>
        <dbReference type="ARBA" id="ARBA00004370"/>
    </source>
</evidence>
<feature type="domain" description="EF-hand" evidence="8">
    <location>
        <begin position="514"/>
        <end position="549"/>
    </location>
</feature>
<feature type="region of interest" description="Disordered" evidence="6">
    <location>
        <begin position="448"/>
        <end position="471"/>
    </location>
</feature>
<dbReference type="InterPro" id="IPR023408">
    <property type="entry name" value="MscS_beta-dom_sf"/>
</dbReference>
<dbReference type="GO" id="GO:0006874">
    <property type="term" value="P:intracellular calcium ion homeostasis"/>
    <property type="evidence" value="ECO:0007669"/>
    <property type="project" value="TreeGrafter"/>
</dbReference>
<dbReference type="InterPro" id="IPR006685">
    <property type="entry name" value="MscS_channel_2nd"/>
</dbReference>
<feature type="region of interest" description="Disordered" evidence="6">
    <location>
        <begin position="377"/>
        <end position="431"/>
    </location>
</feature>
<feature type="transmembrane region" description="Helical" evidence="7">
    <location>
        <begin position="828"/>
        <end position="847"/>
    </location>
</feature>
<evidence type="ECO:0000256" key="4">
    <source>
        <dbReference type="ARBA" id="ARBA00022989"/>
    </source>
</evidence>
<feature type="transmembrane region" description="Helical" evidence="7">
    <location>
        <begin position="261"/>
        <end position="281"/>
    </location>
</feature>
<dbReference type="Gene3D" id="1.10.238.10">
    <property type="entry name" value="EF-hand"/>
    <property type="match status" value="1"/>
</dbReference>
<dbReference type="PANTHER" id="PTHR31323:SF1">
    <property type="entry name" value="MECHANOSENSITIVE ION CHANNEL PROTEIN"/>
    <property type="match status" value="1"/>
</dbReference>
<dbReference type="InterPro" id="IPR002048">
    <property type="entry name" value="EF_hand_dom"/>
</dbReference>
<dbReference type="InterPro" id="IPR018247">
    <property type="entry name" value="EF_Hand_1_Ca_BS"/>
</dbReference>
<dbReference type="InterPro" id="IPR011992">
    <property type="entry name" value="EF-hand-dom_pair"/>
</dbReference>
<keyword evidence="4 7" id="KW-1133">Transmembrane helix</keyword>
<reference evidence="9" key="1">
    <citation type="submission" date="2021-01" db="EMBL/GenBank/DDBJ databases">
        <authorList>
            <person name="Kaushik A."/>
        </authorList>
    </citation>
    <scope>NUCLEOTIDE SEQUENCE</scope>
    <source>
        <strain evidence="9">AG5</strain>
    </source>
</reference>